<dbReference type="InterPro" id="IPR029063">
    <property type="entry name" value="SAM-dependent_MTases_sf"/>
</dbReference>
<protein>
    <submittedName>
        <fullName evidence="3">Class I SAM-dependent methyltransferase</fullName>
    </submittedName>
</protein>
<dbReference type="InterPro" id="IPR041698">
    <property type="entry name" value="Methyltransf_25"/>
</dbReference>
<proteinExistence type="predicted"/>
<dbReference type="GO" id="GO:0032259">
    <property type="term" value="P:methylation"/>
    <property type="evidence" value="ECO:0007669"/>
    <property type="project" value="UniProtKB-KW"/>
</dbReference>
<evidence type="ECO:0000313" key="4">
    <source>
        <dbReference type="Proteomes" id="UP000276770"/>
    </source>
</evidence>
<dbReference type="Pfam" id="PF13649">
    <property type="entry name" value="Methyltransf_25"/>
    <property type="match status" value="1"/>
</dbReference>
<keyword evidence="1 3" id="KW-0808">Transferase</keyword>
<dbReference type="EMBL" id="RCVZ01000032">
    <property type="protein sequence ID" value="RLQ89987.1"/>
    <property type="molecule type" value="Genomic_DNA"/>
</dbReference>
<dbReference type="SUPFAM" id="SSF53335">
    <property type="entry name" value="S-adenosyl-L-methionine-dependent methyltransferases"/>
    <property type="match status" value="1"/>
</dbReference>
<dbReference type="Gene3D" id="3.40.50.150">
    <property type="entry name" value="Vaccinia Virus protein VP39"/>
    <property type="match status" value="1"/>
</dbReference>
<evidence type="ECO:0000256" key="1">
    <source>
        <dbReference type="ARBA" id="ARBA00022679"/>
    </source>
</evidence>
<dbReference type="AlphaFoldDB" id="A0A3L7JGS4"/>
<sequence length="233" mass="26714">MTQSKQFWNEKYAEQEDLWGLRPEQTLVTYEKLIPENGKILDLGIGEGRNSIYFASKGWSVDGVDIADTAVDRCRQMANQTGFDIHASIGDLRDFHIQPESYSLIIMANILNFFHDDEINAILKKVKAGLIEGGLAYIQAFDIHDPSFSKRLHLLDEKFNNTLYNPKTDSYMHYFTVDELQESFMGYKTIKCSQSIQMDLGHGEPHHHGLIELLVQKNKDTELGKEELNVQRS</sequence>
<gene>
    <name evidence="3" type="ORF">D9X91_22060</name>
</gene>
<feature type="domain" description="Methyltransferase" evidence="2">
    <location>
        <begin position="40"/>
        <end position="134"/>
    </location>
</feature>
<dbReference type="OrthoDB" id="9804312at2"/>
<dbReference type="GO" id="GO:0008168">
    <property type="term" value="F:methyltransferase activity"/>
    <property type="evidence" value="ECO:0007669"/>
    <property type="project" value="UniProtKB-KW"/>
</dbReference>
<keyword evidence="3" id="KW-0489">Methyltransferase</keyword>
<dbReference type="PANTHER" id="PTHR43861">
    <property type="entry name" value="TRANS-ACONITATE 2-METHYLTRANSFERASE-RELATED"/>
    <property type="match status" value="1"/>
</dbReference>
<comment type="caution">
    <text evidence="3">The sequence shown here is derived from an EMBL/GenBank/DDBJ whole genome shotgun (WGS) entry which is preliminary data.</text>
</comment>
<keyword evidence="4" id="KW-1185">Reference proteome</keyword>
<organism evidence="3 4">
    <name type="scientific">Falsibacillus albus</name>
    <dbReference type="NCBI Taxonomy" id="2478915"/>
    <lineage>
        <taxon>Bacteria</taxon>
        <taxon>Bacillati</taxon>
        <taxon>Bacillota</taxon>
        <taxon>Bacilli</taxon>
        <taxon>Bacillales</taxon>
        <taxon>Bacillaceae</taxon>
        <taxon>Falsibacillus</taxon>
    </lineage>
</organism>
<reference evidence="3 4" key="1">
    <citation type="submission" date="2018-10" db="EMBL/GenBank/DDBJ databases">
        <title>Falsibacillus sp. genome draft.</title>
        <authorList>
            <person name="Shi S."/>
        </authorList>
    </citation>
    <scope>NUCLEOTIDE SEQUENCE [LARGE SCALE GENOMIC DNA]</scope>
    <source>
        <strain evidence="3 4">GY 10110</strain>
    </source>
</reference>
<name>A0A3L7JGS4_9BACI</name>
<dbReference type="CDD" id="cd02440">
    <property type="entry name" value="AdoMet_MTases"/>
    <property type="match status" value="1"/>
</dbReference>
<evidence type="ECO:0000259" key="2">
    <source>
        <dbReference type="Pfam" id="PF13649"/>
    </source>
</evidence>
<dbReference type="Proteomes" id="UP000276770">
    <property type="component" value="Unassembled WGS sequence"/>
</dbReference>
<accession>A0A3L7JGS4</accession>
<evidence type="ECO:0000313" key="3">
    <source>
        <dbReference type="EMBL" id="RLQ89987.1"/>
    </source>
</evidence>
<dbReference type="RefSeq" id="WP_121682816.1">
    <property type="nucleotide sequence ID" value="NZ_RCVZ01000032.1"/>
</dbReference>